<feature type="region of interest" description="Disordered" evidence="1">
    <location>
        <begin position="1"/>
        <end position="20"/>
    </location>
</feature>
<accession>U9TIQ0</accession>
<feature type="region of interest" description="Disordered" evidence="1">
    <location>
        <begin position="61"/>
        <end position="102"/>
    </location>
</feature>
<dbReference type="VEuPathDB" id="FungiDB:RhiirFUN_016633"/>
<feature type="compositionally biased region" description="Basic and acidic residues" evidence="1">
    <location>
        <begin position="121"/>
        <end position="130"/>
    </location>
</feature>
<name>U9TIQ0_RHIID</name>
<evidence type="ECO:0000256" key="1">
    <source>
        <dbReference type="SAM" id="MobiDB-lite"/>
    </source>
</evidence>
<organism evidence="2">
    <name type="scientific">Rhizophagus irregularis (strain DAOM 181602 / DAOM 197198 / MUCL 43194)</name>
    <name type="common">Arbuscular mycorrhizal fungus</name>
    <name type="synonym">Glomus intraradices</name>
    <dbReference type="NCBI Taxonomy" id="747089"/>
    <lineage>
        <taxon>Eukaryota</taxon>
        <taxon>Fungi</taxon>
        <taxon>Fungi incertae sedis</taxon>
        <taxon>Mucoromycota</taxon>
        <taxon>Glomeromycotina</taxon>
        <taxon>Glomeromycetes</taxon>
        <taxon>Glomerales</taxon>
        <taxon>Glomeraceae</taxon>
        <taxon>Rhizophagus</taxon>
    </lineage>
</organism>
<reference evidence="2" key="1">
    <citation type="submission" date="2013-07" db="EMBL/GenBank/DDBJ databases">
        <title>The genome of an arbuscular mycorrhizal fungus provides insights into the evolution of the oldest plant symbiosis.</title>
        <authorList>
            <consortium name="DOE Joint Genome Institute"/>
            <person name="Tisserant E."/>
            <person name="Malbreil M."/>
            <person name="Kuo A."/>
            <person name="Kohler A."/>
            <person name="Symeonidi A."/>
            <person name="Balestrini R."/>
            <person name="Charron P."/>
            <person name="Duensing N."/>
            <person name="Frei-dit-Frey N."/>
            <person name="Gianinazzi-Pearson V."/>
            <person name="Gilbert B."/>
            <person name="Handa Y."/>
            <person name="Hijri M."/>
            <person name="Kaul R."/>
            <person name="Kawaguchi M."/>
            <person name="Krajinski F."/>
            <person name="Lammers P."/>
            <person name="Lapierre D."/>
            <person name="Masclaux F.G."/>
            <person name="Murat C."/>
            <person name="Morin E."/>
            <person name="Ndikumana S."/>
            <person name="Pagni M."/>
            <person name="Petitpierre D."/>
            <person name="Requena N."/>
            <person name="Rosikiewicz P."/>
            <person name="Riley R."/>
            <person name="Saito K."/>
            <person name="San Clemente H."/>
            <person name="Shapiro H."/>
            <person name="van Tuinen D."/>
            <person name="Becard G."/>
            <person name="Bonfante P."/>
            <person name="Paszkowski U."/>
            <person name="Shachar-Hill Y."/>
            <person name="Young J.P."/>
            <person name="Sanders I.R."/>
            <person name="Henrissat B."/>
            <person name="Rensing S.A."/>
            <person name="Grigoriev I.V."/>
            <person name="Corradi N."/>
            <person name="Roux C."/>
            <person name="Martin F."/>
        </authorList>
    </citation>
    <scope>NUCLEOTIDE SEQUENCE</scope>
    <source>
        <strain evidence="2">DAOM 197198</strain>
    </source>
</reference>
<sequence>MQSTDSLRELNAKRLPNSERSLLKSRARMNRRIGENSVDISAENAELKAELAKLRYDFDSSNLTRPQQPHHVTNMQNSCSVGEEPINRAPSDNTNIKSMEERETDNFLGEVYKKRVNNEIRQRNREKKLLCESATQDSSSVTKDKKSLSSNRDGP</sequence>
<feature type="compositionally biased region" description="Basic and acidic residues" evidence="1">
    <location>
        <begin position="1"/>
        <end position="12"/>
    </location>
</feature>
<dbReference type="EMBL" id="KI295173">
    <property type="protein sequence ID" value="ESA03241.1"/>
    <property type="molecule type" value="Genomic_DNA"/>
</dbReference>
<feature type="compositionally biased region" description="Polar residues" evidence="1">
    <location>
        <begin position="61"/>
        <end position="80"/>
    </location>
</feature>
<dbReference type="AlphaFoldDB" id="U9TIQ0"/>
<proteinExistence type="predicted"/>
<feature type="region of interest" description="Disordered" evidence="1">
    <location>
        <begin position="121"/>
        <end position="155"/>
    </location>
</feature>
<evidence type="ECO:0000313" key="2">
    <source>
        <dbReference type="EMBL" id="ESA03241.1"/>
    </source>
</evidence>
<dbReference type="HOGENOM" id="CLU_1696437_0_0_1"/>
<gene>
    <name evidence="2" type="ORF">GLOINDRAFT_5749</name>
</gene>
<protein>
    <submittedName>
        <fullName evidence="2">Uncharacterized protein</fullName>
    </submittedName>
</protein>